<feature type="region of interest" description="Disordered" evidence="1">
    <location>
        <begin position="23"/>
        <end position="43"/>
    </location>
</feature>
<accession>A0A9N6YJP2</accession>
<evidence type="ECO:0000313" key="2">
    <source>
        <dbReference type="EMBL" id="DAZ90788.1"/>
    </source>
</evidence>
<reference evidence="2" key="1">
    <citation type="journal article" date="2022" name="bioRxiv">
        <title>Unlocking the hidden genetic diversity of varicosaviruses, the neglected plant rhabdoviruses.</title>
        <authorList>
            <person name="Bejerman N."/>
            <person name="Dietzgen R.G."/>
            <person name="Debat H."/>
        </authorList>
    </citation>
    <scope>NUCLEOTIDE SEQUENCE</scope>
</reference>
<feature type="region of interest" description="Disordered" evidence="1">
    <location>
        <begin position="67"/>
        <end position="96"/>
    </location>
</feature>
<sequence>MSTSSFSKLANISLEDINKRVNEEIQPTVERTEVPDSNSDSDAEVVYEESKEDIHNENKELECEYITDEEDDRESEEIEKNSIENETLNRRNPVEDENDISGVLDALNMEKHYRSVATSSVKQFCDITGECLAAGEHGAAVRFLIENPDSASILWSFISGYRAHTYDWAASMERSVKGIDKCSSAMKLRVIEIERIRKTAVLDSYNVIDKLSKLYESIRDNLKITTISEPNLSKIIPLPPRRPSAIIRVPTVNTSIPIPKEQIIIPDPIAMVNKKIAENIHADKSDNMAEELNAKFNLKLSEEAVATVDISKLDKFIRESFELETSELKSKEKLNMSEKNLLKKALTKSMTF</sequence>
<proteinExistence type="predicted"/>
<feature type="compositionally biased region" description="Basic and acidic residues" evidence="1">
    <location>
        <begin position="78"/>
        <end position="94"/>
    </location>
</feature>
<protein>
    <submittedName>
        <fullName evidence="2">Protein 2</fullName>
    </submittedName>
</protein>
<feature type="compositionally biased region" description="Acidic residues" evidence="1">
    <location>
        <begin position="67"/>
        <end position="77"/>
    </location>
</feature>
<organism evidence="2">
    <name type="scientific">Primula virus 1</name>
    <dbReference type="NCBI Taxonomy" id="2977982"/>
    <lineage>
        <taxon>Viruses</taxon>
        <taxon>Riboviria</taxon>
        <taxon>Orthornavirae</taxon>
        <taxon>Negarnaviricota</taxon>
        <taxon>Haploviricotina</taxon>
        <taxon>Monjiviricetes</taxon>
        <taxon>Mononegavirales</taxon>
        <taxon>Rhabdoviridae</taxon>
        <taxon>Betarhabdovirinae</taxon>
        <taxon>Varicosavirus</taxon>
        <taxon>Varicosavirus primulae</taxon>
    </lineage>
</organism>
<evidence type="ECO:0000256" key="1">
    <source>
        <dbReference type="SAM" id="MobiDB-lite"/>
    </source>
</evidence>
<dbReference type="EMBL" id="BK061796">
    <property type="protein sequence ID" value="DAZ90788.1"/>
    <property type="molecule type" value="Viral_cRNA"/>
</dbReference>
<name>A0A9N6YJP2_9RHAB</name>